<feature type="compositionally biased region" description="Basic and acidic residues" evidence="1">
    <location>
        <begin position="152"/>
        <end position="162"/>
    </location>
</feature>
<keyword evidence="3" id="KW-1185">Reference proteome</keyword>
<evidence type="ECO:0000313" key="2">
    <source>
        <dbReference type="EMBL" id="QKS71323.1"/>
    </source>
</evidence>
<evidence type="ECO:0000256" key="1">
    <source>
        <dbReference type="SAM" id="MobiDB-lite"/>
    </source>
</evidence>
<reference evidence="3" key="1">
    <citation type="submission" date="2019-07" db="EMBL/GenBank/DDBJ databases">
        <title>Bacillus alkalisoli sp. nov. isolated from saline soil.</title>
        <authorList>
            <person name="Sun J.-Q."/>
            <person name="Xu L."/>
        </authorList>
    </citation>
    <scope>NUCLEOTIDE SEQUENCE [LARGE SCALE GENOMIC DNA]</scope>
    <source>
        <strain evidence="3">M4U3P1</strain>
    </source>
</reference>
<proteinExistence type="predicted"/>
<feature type="region of interest" description="Disordered" evidence="1">
    <location>
        <begin position="139"/>
        <end position="162"/>
    </location>
</feature>
<evidence type="ECO:0000313" key="3">
    <source>
        <dbReference type="Proteomes" id="UP000318138"/>
    </source>
</evidence>
<protein>
    <submittedName>
        <fullName evidence="2">YwpF-like family protein</fullName>
    </submittedName>
</protein>
<sequence length="162" mass="18849">MKTFTLCSFDMLLENKDQHTENHSVPLLDGLIINKEEAQKNWLIELVVHEEWKTFFEEYKLSQKKVLSQATITKKTNDPATLSCTVTSVFPLKEEQIVVHLEGSIVTQKDDVTDLLLETLIEEGFTGKELYEEFRKRKKDRGRAIQSVLTHSHSEEEKRDNQ</sequence>
<accession>A0A859FD88</accession>
<dbReference type="RefSeq" id="WP_176009358.1">
    <property type="nucleotide sequence ID" value="NZ_CP041372.2"/>
</dbReference>
<dbReference type="KEGG" id="psua:FLK61_31950"/>
<gene>
    <name evidence="2" type="ORF">FLK61_31950</name>
</gene>
<dbReference type="EMBL" id="CP041372">
    <property type="protein sequence ID" value="QKS71323.1"/>
    <property type="molecule type" value="Genomic_DNA"/>
</dbReference>
<name>A0A859FD88_9BACI</name>
<dbReference type="AlphaFoldDB" id="A0A859FD88"/>
<dbReference type="Pfam" id="PF14183">
    <property type="entry name" value="YwpF"/>
    <property type="match status" value="1"/>
</dbReference>
<dbReference type="Proteomes" id="UP000318138">
    <property type="component" value="Chromosome"/>
</dbReference>
<dbReference type="InterPro" id="IPR025573">
    <property type="entry name" value="YwpF"/>
</dbReference>
<organism evidence="2 3">
    <name type="scientific">Paenalkalicoccus suaedae</name>
    <dbReference type="NCBI Taxonomy" id="2592382"/>
    <lineage>
        <taxon>Bacteria</taxon>
        <taxon>Bacillati</taxon>
        <taxon>Bacillota</taxon>
        <taxon>Bacilli</taxon>
        <taxon>Bacillales</taxon>
        <taxon>Bacillaceae</taxon>
        <taxon>Paenalkalicoccus</taxon>
    </lineage>
</organism>